<protein>
    <submittedName>
        <fullName evidence="1">Uncharacterized protein</fullName>
    </submittedName>
</protein>
<dbReference type="Proteomes" id="UP000712281">
    <property type="component" value="Unassembled WGS sequence"/>
</dbReference>
<accession>A0A8S9L114</accession>
<evidence type="ECO:0000313" key="1">
    <source>
        <dbReference type="EMBL" id="KAF2599697.1"/>
    </source>
</evidence>
<comment type="caution">
    <text evidence="1">The sequence shown here is derived from an EMBL/GenBank/DDBJ whole genome shotgun (WGS) entry which is preliminary data.</text>
</comment>
<dbReference type="AlphaFoldDB" id="A0A8S9L114"/>
<dbReference type="EMBL" id="QGKW02000717">
    <property type="protein sequence ID" value="KAF2599697.1"/>
    <property type="molecule type" value="Genomic_DNA"/>
</dbReference>
<evidence type="ECO:0000313" key="2">
    <source>
        <dbReference type="Proteomes" id="UP000712281"/>
    </source>
</evidence>
<name>A0A8S9L114_BRACR</name>
<reference evidence="1" key="1">
    <citation type="submission" date="2019-12" db="EMBL/GenBank/DDBJ databases">
        <title>Genome sequencing and annotation of Brassica cretica.</title>
        <authorList>
            <person name="Studholme D.J."/>
            <person name="Sarris P.F."/>
        </authorList>
    </citation>
    <scope>NUCLEOTIDE SEQUENCE</scope>
    <source>
        <strain evidence="1">PFS-001/15</strain>
        <tissue evidence="1">Leaf</tissue>
    </source>
</reference>
<sequence>MAIASAIIGEETQSSALVPCNIELSSWIKKYQPQPARISTGRNFLFSKMRLFLAVQIPQHIQGNMVSLTPRGGRFVRLNVAMKAVVKVSHADGLKSCIQIDASHTRQV</sequence>
<proteinExistence type="predicted"/>
<organism evidence="1 2">
    <name type="scientific">Brassica cretica</name>
    <name type="common">Mustard</name>
    <dbReference type="NCBI Taxonomy" id="69181"/>
    <lineage>
        <taxon>Eukaryota</taxon>
        <taxon>Viridiplantae</taxon>
        <taxon>Streptophyta</taxon>
        <taxon>Embryophyta</taxon>
        <taxon>Tracheophyta</taxon>
        <taxon>Spermatophyta</taxon>
        <taxon>Magnoliopsida</taxon>
        <taxon>eudicotyledons</taxon>
        <taxon>Gunneridae</taxon>
        <taxon>Pentapetalae</taxon>
        <taxon>rosids</taxon>
        <taxon>malvids</taxon>
        <taxon>Brassicales</taxon>
        <taxon>Brassicaceae</taxon>
        <taxon>Brassiceae</taxon>
        <taxon>Brassica</taxon>
    </lineage>
</organism>
<gene>
    <name evidence="1" type="ORF">F2Q68_00011079</name>
</gene>